<organism evidence="5 6">
    <name type="scientific">Ciona intestinalis</name>
    <name type="common">Transparent sea squirt</name>
    <name type="synonym">Ascidia intestinalis</name>
    <dbReference type="NCBI Taxonomy" id="7719"/>
    <lineage>
        <taxon>Eukaryota</taxon>
        <taxon>Metazoa</taxon>
        <taxon>Chordata</taxon>
        <taxon>Tunicata</taxon>
        <taxon>Ascidiacea</taxon>
        <taxon>Phlebobranchia</taxon>
        <taxon>Cionidae</taxon>
        <taxon>Ciona</taxon>
    </lineage>
</organism>
<dbReference type="AlphaFoldDB" id="F6VBG0"/>
<dbReference type="InterPro" id="IPR001254">
    <property type="entry name" value="Trypsin_dom"/>
</dbReference>
<dbReference type="STRING" id="7719.ENSCINP00000022549"/>
<feature type="chain" id="PRO_5003344509" description="Peptidase S1 domain-containing protein" evidence="3">
    <location>
        <begin position="21"/>
        <end position="246"/>
    </location>
</feature>
<keyword evidence="1" id="KW-1015">Disulfide bond</keyword>
<feature type="domain" description="Peptidase S1" evidence="4">
    <location>
        <begin position="105"/>
        <end position="246"/>
    </location>
</feature>
<dbReference type="GO" id="GO:0006508">
    <property type="term" value="P:proteolysis"/>
    <property type="evidence" value="ECO:0007669"/>
    <property type="project" value="InterPro"/>
</dbReference>
<protein>
    <recommendedName>
        <fullName evidence="4">Peptidase S1 domain-containing protein</fullName>
    </recommendedName>
</protein>
<accession>F6VBG0</accession>
<dbReference type="Proteomes" id="UP000008144">
    <property type="component" value="Chromosome 7"/>
</dbReference>
<feature type="signal peptide" evidence="3">
    <location>
        <begin position="1"/>
        <end position="20"/>
    </location>
</feature>
<reference evidence="5" key="3">
    <citation type="submission" date="2025-08" db="UniProtKB">
        <authorList>
            <consortium name="Ensembl"/>
        </authorList>
    </citation>
    <scope>IDENTIFICATION</scope>
</reference>
<reference evidence="5" key="2">
    <citation type="journal article" date="2008" name="Genome Biol.">
        <title>Improved genome assembly and evidence-based global gene model set for the chordate Ciona intestinalis: new insight into intron and operon populations.</title>
        <authorList>
            <person name="Satou Y."/>
            <person name="Mineta K."/>
            <person name="Ogasawara M."/>
            <person name="Sasakura Y."/>
            <person name="Shoguchi E."/>
            <person name="Ueno K."/>
            <person name="Yamada L."/>
            <person name="Matsumoto J."/>
            <person name="Wasserscheid J."/>
            <person name="Dewar K."/>
            <person name="Wiley G.B."/>
            <person name="Macmil S.L."/>
            <person name="Roe B.A."/>
            <person name="Zeller R.W."/>
            <person name="Hastings K.E."/>
            <person name="Lemaire P."/>
            <person name="Lindquist E."/>
            <person name="Endo T."/>
            <person name="Hotta K."/>
            <person name="Inaba K."/>
        </authorList>
    </citation>
    <scope>NUCLEOTIDE SEQUENCE [LARGE SCALE GENOMIC DNA]</scope>
    <source>
        <strain evidence="5">wild type</strain>
    </source>
</reference>
<evidence type="ECO:0000256" key="3">
    <source>
        <dbReference type="SAM" id="SignalP"/>
    </source>
</evidence>
<dbReference type="InParanoid" id="F6VBG0"/>
<sequence>MRLGILGTWFCLLSFGCLLASPSNLNRFFAEPGDFSKYDSTLDKELDRAENNGRIKKHWGQSVSSGLALECPHYGEVSAADHVKIGRDCLACGQKCCSRNADKRLYYGRDSYTNEFPWFVAVFVDGRFECGGVMVSPNSAVTAAHCVHKFCPRSNLRYSRRITVKVGSLNLNLDERIGPGSSHHIVEQVICNHYYRSGSNYRNDAAILRLEDHQRFPFVCLNNFTSEHPITRNCLAVGHGFTHKSN</sequence>
<name>F6VBG0_CIOIN</name>
<dbReference type="Ensembl" id="ENSCINT00000022795.2">
    <property type="protein sequence ID" value="ENSCINP00000022549.2"/>
    <property type="gene ID" value="ENSCING00000011927.2"/>
</dbReference>
<evidence type="ECO:0000256" key="2">
    <source>
        <dbReference type="ARBA" id="ARBA00023180"/>
    </source>
</evidence>
<dbReference type="SUPFAM" id="SSF50494">
    <property type="entry name" value="Trypsin-like serine proteases"/>
    <property type="match status" value="1"/>
</dbReference>
<dbReference type="Pfam" id="PF00089">
    <property type="entry name" value="Trypsin"/>
    <property type="match status" value="1"/>
</dbReference>
<keyword evidence="6" id="KW-1185">Reference proteome</keyword>
<evidence type="ECO:0000313" key="5">
    <source>
        <dbReference type="Ensembl" id="ENSCINP00000022549.2"/>
    </source>
</evidence>
<evidence type="ECO:0000259" key="4">
    <source>
        <dbReference type="PROSITE" id="PS50240"/>
    </source>
</evidence>
<dbReference type="HOGENOM" id="CLU_1131205_0_0_1"/>
<dbReference type="PANTHER" id="PTHR24252">
    <property type="entry name" value="ACROSIN-RELATED"/>
    <property type="match status" value="1"/>
</dbReference>
<dbReference type="InterPro" id="IPR043504">
    <property type="entry name" value="Peptidase_S1_PA_chymotrypsin"/>
</dbReference>
<keyword evidence="3" id="KW-0732">Signal</keyword>
<keyword evidence="2" id="KW-0325">Glycoprotein</keyword>
<dbReference type="EMBL" id="EAAA01002424">
    <property type="status" value="NOT_ANNOTATED_CDS"/>
    <property type="molecule type" value="Genomic_DNA"/>
</dbReference>
<dbReference type="Gene3D" id="2.40.10.10">
    <property type="entry name" value="Trypsin-like serine proteases"/>
    <property type="match status" value="1"/>
</dbReference>
<dbReference type="PROSITE" id="PS51257">
    <property type="entry name" value="PROKAR_LIPOPROTEIN"/>
    <property type="match status" value="1"/>
</dbReference>
<dbReference type="PROSITE" id="PS00134">
    <property type="entry name" value="TRYPSIN_HIS"/>
    <property type="match status" value="1"/>
</dbReference>
<dbReference type="InterPro" id="IPR018114">
    <property type="entry name" value="TRYPSIN_HIS"/>
</dbReference>
<reference evidence="5" key="4">
    <citation type="submission" date="2025-09" db="UniProtKB">
        <authorList>
            <consortium name="Ensembl"/>
        </authorList>
    </citation>
    <scope>IDENTIFICATION</scope>
</reference>
<dbReference type="PROSITE" id="PS50240">
    <property type="entry name" value="TRYPSIN_DOM"/>
    <property type="match status" value="1"/>
</dbReference>
<reference evidence="6" key="1">
    <citation type="journal article" date="2002" name="Science">
        <title>The draft genome of Ciona intestinalis: insights into chordate and vertebrate origins.</title>
        <authorList>
            <person name="Dehal P."/>
            <person name="Satou Y."/>
            <person name="Campbell R.K."/>
            <person name="Chapman J."/>
            <person name="Degnan B."/>
            <person name="De Tomaso A."/>
            <person name="Davidson B."/>
            <person name="Di Gregorio A."/>
            <person name="Gelpke M."/>
            <person name="Goodstein D.M."/>
            <person name="Harafuji N."/>
            <person name="Hastings K.E."/>
            <person name="Ho I."/>
            <person name="Hotta K."/>
            <person name="Huang W."/>
            <person name="Kawashima T."/>
            <person name="Lemaire P."/>
            <person name="Martinez D."/>
            <person name="Meinertzhagen I.A."/>
            <person name="Necula S."/>
            <person name="Nonaka M."/>
            <person name="Putnam N."/>
            <person name="Rash S."/>
            <person name="Saiga H."/>
            <person name="Satake M."/>
            <person name="Terry A."/>
            <person name="Yamada L."/>
            <person name="Wang H.G."/>
            <person name="Awazu S."/>
            <person name="Azumi K."/>
            <person name="Boore J."/>
            <person name="Branno M."/>
            <person name="Chin-Bow S."/>
            <person name="DeSantis R."/>
            <person name="Doyle S."/>
            <person name="Francino P."/>
            <person name="Keys D.N."/>
            <person name="Haga S."/>
            <person name="Hayashi H."/>
            <person name="Hino K."/>
            <person name="Imai K.S."/>
            <person name="Inaba K."/>
            <person name="Kano S."/>
            <person name="Kobayashi K."/>
            <person name="Kobayashi M."/>
            <person name="Lee B.I."/>
            <person name="Makabe K.W."/>
            <person name="Manohar C."/>
            <person name="Matassi G."/>
            <person name="Medina M."/>
            <person name="Mochizuki Y."/>
            <person name="Mount S."/>
            <person name="Morishita T."/>
            <person name="Miura S."/>
            <person name="Nakayama A."/>
            <person name="Nishizaka S."/>
            <person name="Nomoto H."/>
            <person name="Ohta F."/>
            <person name="Oishi K."/>
            <person name="Rigoutsos I."/>
            <person name="Sano M."/>
            <person name="Sasaki A."/>
            <person name="Sasakura Y."/>
            <person name="Shoguchi E."/>
            <person name="Shin-i T."/>
            <person name="Spagnuolo A."/>
            <person name="Stainier D."/>
            <person name="Suzuki M.M."/>
            <person name="Tassy O."/>
            <person name="Takatori N."/>
            <person name="Tokuoka M."/>
            <person name="Yagi K."/>
            <person name="Yoshizaki F."/>
            <person name="Wada S."/>
            <person name="Zhang C."/>
            <person name="Hyatt P.D."/>
            <person name="Larimer F."/>
            <person name="Detter C."/>
            <person name="Doggett N."/>
            <person name="Glavina T."/>
            <person name="Hawkins T."/>
            <person name="Richardson P."/>
            <person name="Lucas S."/>
            <person name="Kohara Y."/>
            <person name="Levine M."/>
            <person name="Satoh N."/>
            <person name="Rokhsar D.S."/>
        </authorList>
    </citation>
    <scope>NUCLEOTIDE SEQUENCE [LARGE SCALE GENOMIC DNA]</scope>
</reference>
<dbReference type="InterPro" id="IPR009003">
    <property type="entry name" value="Peptidase_S1_PA"/>
</dbReference>
<evidence type="ECO:0000256" key="1">
    <source>
        <dbReference type="ARBA" id="ARBA00023157"/>
    </source>
</evidence>
<dbReference type="PANTHER" id="PTHR24252:SF27">
    <property type="entry name" value="TRANSMEMBRANE PROTEASE SERINE 3-LIKE"/>
    <property type="match status" value="1"/>
</dbReference>
<evidence type="ECO:0000313" key="6">
    <source>
        <dbReference type="Proteomes" id="UP000008144"/>
    </source>
</evidence>
<dbReference type="GO" id="GO:0004252">
    <property type="term" value="F:serine-type endopeptidase activity"/>
    <property type="evidence" value="ECO:0007669"/>
    <property type="project" value="InterPro"/>
</dbReference>
<proteinExistence type="predicted"/>